<dbReference type="PANTHER" id="PTHR43498:SF1">
    <property type="entry name" value="COB--COM HETERODISULFIDE REDUCTASE IRON-SULFUR SUBUNIT A"/>
    <property type="match status" value="1"/>
</dbReference>
<evidence type="ECO:0000256" key="3">
    <source>
        <dbReference type="ARBA" id="ARBA00023004"/>
    </source>
</evidence>
<dbReference type="GO" id="GO:0016491">
    <property type="term" value="F:oxidoreductase activity"/>
    <property type="evidence" value="ECO:0007669"/>
    <property type="project" value="UniProtKB-KW"/>
</dbReference>
<dbReference type="Pfam" id="PF12831">
    <property type="entry name" value="FAD_oxidored"/>
    <property type="match status" value="1"/>
</dbReference>
<proteinExistence type="predicted"/>
<evidence type="ECO:0000313" key="6">
    <source>
        <dbReference type="Proteomes" id="UP000183954"/>
    </source>
</evidence>
<organism evidence="5 6">
    <name type="scientific">Desulfosporosinus lacus DSM 15449</name>
    <dbReference type="NCBI Taxonomy" id="1121420"/>
    <lineage>
        <taxon>Bacteria</taxon>
        <taxon>Bacillati</taxon>
        <taxon>Bacillota</taxon>
        <taxon>Clostridia</taxon>
        <taxon>Eubacteriales</taxon>
        <taxon>Desulfitobacteriaceae</taxon>
        <taxon>Desulfosporosinus</taxon>
    </lineage>
</organism>
<dbReference type="EMBL" id="FQXJ01000009">
    <property type="protein sequence ID" value="SHI16398.1"/>
    <property type="molecule type" value="Genomic_DNA"/>
</dbReference>
<dbReference type="STRING" id="1121420.SAMN02746098_02687"/>
<evidence type="ECO:0000256" key="1">
    <source>
        <dbReference type="ARBA" id="ARBA00022723"/>
    </source>
</evidence>
<dbReference type="InterPro" id="IPR039650">
    <property type="entry name" value="HdrA-like"/>
</dbReference>
<gene>
    <name evidence="5" type="ORF">SAMN02746098_02687</name>
</gene>
<dbReference type="GO" id="GO:0046872">
    <property type="term" value="F:metal ion binding"/>
    <property type="evidence" value="ECO:0007669"/>
    <property type="project" value="UniProtKB-KW"/>
</dbReference>
<keyword evidence="4" id="KW-0411">Iron-sulfur</keyword>
<dbReference type="Proteomes" id="UP000183954">
    <property type="component" value="Unassembled WGS sequence"/>
</dbReference>
<dbReference type="AlphaFoldDB" id="A0A1M5YX32"/>
<name>A0A1M5YX32_9FIRM</name>
<dbReference type="SUPFAM" id="SSF51971">
    <property type="entry name" value="Nucleotide-binding domain"/>
    <property type="match status" value="1"/>
</dbReference>
<accession>A0A1M5YX32</accession>
<keyword evidence="1" id="KW-0479">Metal-binding</keyword>
<dbReference type="Gene3D" id="3.40.50.720">
    <property type="entry name" value="NAD(P)-binding Rossmann-like Domain"/>
    <property type="match status" value="1"/>
</dbReference>
<evidence type="ECO:0000256" key="2">
    <source>
        <dbReference type="ARBA" id="ARBA00023002"/>
    </source>
</evidence>
<sequence>MEQELLLKEQIQQLCNRAGNNNFGDVMVVGGGISGIQASLDLAAAGYKVYLVDKAPSIGGHMAQLDKTFPTNDCSS</sequence>
<protein>
    <submittedName>
        <fullName evidence="5">FAD dependent oxidoreductase</fullName>
    </submittedName>
</protein>
<evidence type="ECO:0000313" key="5">
    <source>
        <dbReference type="EMBL" id="SHI16398.1"/>
    </source>
</evidence>
<evidence type="ECO:0000256" key="4">
    <source>
        <dbReference type="ARBA" id="ARBA00023014"/>
    </source>
</evidence>
<keyword evidence="3" id="KW-0408">Iron</keyword>
<keyword evidence="6" id="KW-1185">Reference proteome</keyword>
<keyword evidence="2" id="KW-0560">Oxidoreductase</keyword>
<dbReference type="GO" id="GO:0051536">
    <property type="term" value="F:iron-sulfur cluster binding"/>
    <property type="evidence" value="ECO:0007669"/>
    <property type="project" value="UniProtKB-KW"/>
</dbReference>
<dbReference type="PANTHER" id="PTHR43498">
    <property type="entry name" value="FERREDOXIN:COB-COM HETERODISULFIDE REDUCTASE SUBUNIT A"/>
    <property type="match status" value="1"/>
</dbReference>
<reference evidence="6" key="1">
    <citation type="submission" date="2016-11" db="EMBL/GenBank/DDBJ databases">
        <authorList>
            <person name="Varghese N."/>
            <person name="Submissions S."/>
        </authorList>
    </citation>
    <scope>NUCLEOTIDE SEQUENCE [LARGE SCALE GENOMIC DNA]</scope>
    <source>
        <strain evidence="6">DSM 15449</strain>
    </source>
</reference>